<feature type="region of interest" description="Disordered" evidence="1">
    <location>
        <begin position="143"/>
        <end position="163"/>
    </location>
</feature>
<reference evidence="2 3" key="1">
    <citation type="submission" date="2014-04" db="EMBL/GenBank/DDBJ databases">
        <title>A new species of microsporidia sheds light on the evolution of extreme parasitism.</title>
        <authorList>
            <person name="Haag K.L."/>
            <person name="James T.Y."/>
            <person name="Larsson R."/>
            <person name="Schaer T.M."/>
            <person name="Refardt D."/>
            <person name="Pombert J.-F."/>
            <person name="Ebert D."/>
        </authorList>
    </citation>
    <scope>NUCLEOTIDE SEQUENCE [LARGE SCALE GENOMIC DNA]</scope>
    <source>
        <strain evidence="2 3">UGP3</strain>
        <tissue evidence="2">Spores</tissue>
    </source>
</reference>
<evidence type="ECO:0000313" key="3">
    <source>
        <dbReference type="Proteomes" id="UP000029725"/>
    </source>
</evidence>
<dbReference type="GeneID" id="25259114"/>
<comment type="caution">
    <text evidence="2">The sequence shown here is derived from an EMBL/GenBank/DDBJ whole genome shotgun (WGS) entry which is preliminary data.</text>
</comment>
<dbReference type="EMBL" id="JMKJ01000144">
    <property type="protein sequence ID" value="KGG51988.1"/>
    <property type="molecule type" value="Genomic_DNA"/>
</dbReference>
<feature type="compositionally biased region" description="Polar residues" evidence="1">
    <location>
        <begin position="25"/>
        <end position="34"/>
    </location>
</feature>
<feature type="compositionally biased region" description="Basic residues" evidence="1">
    <location>
        <begin position="148"/>
        <end position="157"/>
    </location>
</feature>
<feature type="region of interest" description="Disordered" evidence="1">
    <location>
        <begin position="328"/>
        <end position="387"/>
    </location>
</feature>
<name>A0A098VSD6_9MICR</name>
<dbReference type="HOGENOM" id="CLU_713869_0_0_1"/>
<feature type="compositionally biased region" description="Polar residues" evidence="1">
    <location>
        <begin position="42"/>
        <end position="57"/>
    </location>
</feature>
<organism evidence="2 3">
    <name type="scientific">Mitosporidium daphniae</name>
    <dbReference type="NCBI Taxonomy" id="1485682"/>
    <lineage>
        <taxon>Eukaryota</taxon>
        <taxon>Fungi</taxon>
        <taxon>Fungi incertae sedis</taxon>
        <taxon>Microsporidia</taxon>
        <taxon>Mitosporidium</taxon>
    </lineage>
</organism>
<dbReference type="RefSeq" id="XP_013238415.1">
    <property type="nucleotide sequence ID" value="XM_013382961.1"/>
</dbReference>
<gene>
    <name evidence="2" type="ORF">DI09_22p130</name>
</gene>
<keyword evidence="3" id="KW-1185">Reference proteome</keyword>
<sequence length="387" mass="40552">MEERPSSYCQPRTPLGTGVSFPGSGVSTPSTSAGTPIGPNFGGSSLPSGPARSSPTAISGFACSPADMQLIDAIITHAHGELEQQPLPKCAFCGRLSLTHSLSIAHSEESCLANAASLASKRMVPLADDSALEKEKVPELKFPQKKGPSVRRTRKKFASAGAEEDDDFANSMISSIVVSPDGHTGPAPRKKRKTPSSKKASSGRMPDISDPLTPIMTQMPNKPHIQQQHHLDYSSPSEISLWIPMLADASHLVAAMLDGKAASFSLQRPRMQMLLAGNHMLAAKRKRAPIFVDAVAQGLDHIIRTSLVGRRRLAAAASAAASALSSGSAPLSLTSKSTPPNASPPDANAGISTVKKKRSGPATRGARLHPSPPVLRPTATALSMPEI</sequence>
<evidence type="ECO:0000313" key="2">
    <source>
        <dbReference type="EMBL" id="KGG51988.1"/>
    </source>
</evidence>
<dbReference type="Proteomes" id="UP000029725">
    <property type="component" value="Unassembled WGS sequence"/>
</dbReference>
<feature type="region of interest" description="Disordered" evidence="1">
    <location>
        <begin position="177"/>
        <end position="211"/>
    </location>
</feature>
<protein>
    <submittedName>
        <fullName evidence="2">Uncharacterized protein</fullName>
    </submittedName>
</protein>
<dbReference type="AlphaFoldDB" id="A0A098VSD6"/>
<feature type="compositionally biased region" description="Low complexity" evidence="1">
    <location>
        <begin position="328"/>
        <end position="337"/>
    </location>
</feature>
<dbReference type="VEuPathDB" id="MicrosporidiaDB:DI09_22p130"/>
<proteinExistence type="predicted"/>
<accession>A0A098VSD6</accession>
<feature type="region of interest" description="Disordered" evidence="1">
    <location>
        <begin position="1"/>
        <end position="58"/>
    </location>
</feature>
<evidence type="ECO:0000256" key="1">
    <source>
        <dbReference type="SAM" id="MobiDB-lite"/>
    </source>
</evidence>